<dbReference type="InterPro" id="IPR017937">
    <property type="entry name" value="Thioredoxin_CS"/>
</dbReference>
<proteinExistence type="predicted"/>
<dbReference type="Pfam" id="PF00085">
    <property type="entry name" value="Thioredoxin"/>
    <property type="match status" value="1"/>
</dbReference>
<sequence>MMSDLEKEFTEFLKSAGPRLVVVNFTAKWCGPCKIVRPFLYVTHLAGMITMKTFVPKKQHEGIPEISGNRIKFEGDFNLKVIFNKCLDDSNSQKQ</sequence>
<accession>A0A670ZGX5</accession>
<evidence type="ECO:0000256" key="2">
    <source>
        <dbReference type="ARBA" id="ARBA00023284"/>
    </source>
</evidence>
<protein>
    <recommendedName>
        <fullName evidence="3">Thioredoxin domain-containing protein</fullName>
    </recommendedName>
</protein>
<keyword evidence="2" id="KW-0676">Redox-active center</keyword>
<reference evidence="4" key="2">
    <citation type="submission" date="2025-09" db="UniProtKB">
        <authorList>
            <consortium name="Ensembl"/>
        </authorList>
    </citation>
    <scope>IDENTIFICATION</scope>
</reference>
<evidence type="ECO:0000259" key="3">
    <source>
        <dbReference type="Pfam" id="PF00085"/>
    </source>
</evidence>
<evidence type="ECO:0000256" key="1">
    <source>
        <dbReference type="ARBA" id="ARBA00023157"/>
    </source>
</evidence>
<dbReference type="SUPFAM" id="SSF52833">
    <property type="entry name" value="Thioredoxin-like"/>
    <property type="match status" value="1"/>
</dbReference>
<dbReference type="Gene3D" id="3.40.30.10">
    <property type="entry name" value="Glutaredoxin"/>
    <property type="match status" value="1"/>
</dbReference>
<name>A0A670ZGX5_PSETE</name>
<dbReference type="PANTHER" id="PTHR46115">
    <property type="entry name" value="THIOREDOXIN-LIKE PROTEIN 1"/>
    <property type="match status" value="1"/>
</dbReference>
<reference evidence="4" key="1">
    <citation type="submission" date="2025-08" db="UniProtKB">
        <authorList>
            <consortium name="Ensembl"/>
        </authorList>
    </citation>
    <scope>IDENTIFICATION</scope>
</reference>
<dbReference type="AlphaFoldDB" id="A0A670ZGX5"/>
<keyword evidence="1" id="KW-1015">Disulfide bond</keyword>
<keyword evidence="5" id="KW-1185">Reference proteome</keyword>
<dbReference type="InterPro" id="IPR013766">
    <property type="entry name" value="Thioredoxin_domain"/>
</dbReference>
<evidence type="ECO:0000313" key="5">
    <source>
        <dbReference type="Proteomes" id="UP000472273"/>
    </source>
</evidence>
<organism evidence="4 5">
    <name type="scientific">Pseudonaja textilis</name>
    <name type="common">Eastern brown snake</name>
    <dbReference type="NCBI Taxonomy" id="8673"/>
    <lineage>
        <taxon>Eukaryota</taxon>
        <taxon>Metazoa</taxon>
        <taxon>Chordata</taxon>
        <taxon>Craniata</taxon>
        <taxon>Vertebrata</taxon>
        <taxon>Euteleostomi</taxon>
        <taxon>Lepidosauria</taxon>
        <taxon>Squamata</taxon>
        <taxon>Bifurcata</taxon>
        <taxon>Unidentata</taxon>
        <taxon>Episquamata</taxon>
        <taxon>Toxicofera</taxon>
        <taxon>Serpentes</taxon>
        <taxon>Colubroidea</taxon>
        <taxon>Elapidae</taxon>
        <taxon>Hydrophiinae</taxon>
        <taxon>Pseudonaja</taxon>
    </lineage>
</organism>
<feature type="domain" description="Thioredoxin" evidence="3">
    <location>
        <begin position="6"/>
        <end position="40"/>
    </location>
</feature>
<dbReference type="GeneTree" id="ENSGT01030000238536"/>
<evidence type="ECO:0000313" key="4">
    <source>
        <dbReference type="Ensembl" id="ENSPTXP00000022069.1"/>
    </source>
</evidence>
<dbReference type="Ensembl" id="ENSPTXT00000022747.1">
    <property type="protein sequence ID" value="ENSPTXP00000022069.1"/>
    <property type="gene ID" value="ENSPTXG00000015274.1"/>
</dbReference>
<dbReference type="CDD" id="cd02947">
    <property type="entry name" value="TRX_family"/>
    <property type="match status" value="1"/>
</dbReference>
<dbReference type="Proteomes" id="UP000472273">
    <property type="component" value="Unplaced"/>
</dbReference>
<dbReference type="PROSITE" id="PS00194">
    <property type="entry name" value="THIOREDOXIN_1"/>
    <property type="match status" value="1"/>
</dbReference>
<dbReference type="InterPro" id="IPR036249">
    <property type="entry name" value="Thioredoxin-like_sf"/>
</dbReference>